<evidence type="ECO:0000256" key="5">
    <source>
        <dbReference type="ARBA" id="ARBA00022692"/>
    </source>
</evidence>
<evidence type="ECO:0000256" key="7">
    <source>
        <dbReference type="ARBA" id="ARBA00022777"/>
    </source>
</evidence>
<dbReference type="EMBL" id="JAPFFM010000008">
    <property type="protein sequence ID" value="KAJ6752647.1"/>
    <property type="molecule type" value="Genomic_DNA"/>
</dbReference>
<reference evidence="15" key="2">
    <citation type="journal article" date="2023" name="Int. J. Mol. Sci.">
        <title>De Novo Assembly and Annotation of 11 Diverse Shrub Willow (Salix) Genomes Reveals Novel Gene Organization in Sex-Linked Regions.</title>
        <authorList>
            <person name="Hyden B."/>
            <person name="Feng K."/>
            <person name="Yates T.B."/>
            <person name="Jawdy S."/>
            <person name="Cereghino C."/>
            <person name="Smart L.B."/>
            <person name="Muchero W."/>
        </authorList>
    </citation>
    <scope>NUCLEOTIDE SEQUENCE</scope>
    <source>
        <tissue evidence="15">Shoot tip</tissue>
    </source>
</reference>
<evidence type="ECO:0000256" key="11">
    <source>
        <dbReference type="ARBA" id="ARBA00047899"/>
    </source>
</evidence>
<dbReference type="Gene3D" id="3.30.200.20">
    <property type="entry name" value="Phosphorylase Kinase, domain 1"/>
    <property type="match status" value="1"/>
</dbReference>
<evidence type="ECO:0000256" key="12">
    <source>
        <dbReference type="ARBA" id="ARBA00048679"/>
    </source>
</evidence>
<keyword evidence="5" id="KW-0812">Transmembrane</keyword>
<dbReference type="GO" id="GO:0004674">
    <property type="term" value="F:protein serine/threonine kinase activity"/>
    <property type="evidence" value="ECO:0007669"/>
    <property type="project" value="UniProtKB-EC"/>
</dbReference>
<dbReference type="PANTHER" id="PTHR47984:SF15">
    <property type="entry name" value="PROTEIN KINASE DOMAIN-CONTAINING PROTEIN"/>
    <property type="match status" value="1"/>
</dbReference>
<dbReference type="AlphaFoldDB" id="A0A9Q0VQ95"/>
<keyword evidence="6" id="KW-0547">Nucleotide-binding</keyword>
<evidence type="ECO:0000313" key="16">
    <source>
        <dbReference type="Proteomes" id="UP001151752"/>
    </source>
</evidence>
<evidence type="ECO:0000256" key="3">
    <source>
        <dbReference type="ARBA" id="ARBA00022553"/>
    </source>
</evidence>
<protein>
    <recommendedName>
        <fullName evidence="2">non-specific serine/threonine protein kinase</fullName>
        <ecNumber evidence="2">2.7.11.1</ecNumber>
    </recommendedName>
</protein>
<evidence type="ECO:0000256" key="6">
    <source>
        <dbReference type="ARBA" id="ARBA00022741"/>
    </source>
</evidence>
<dbReference type="SUPFAM" id="SSF56112">
    <property type="entry name" value="Protein kinase-like (PK-like)"/>
    <property type="match status" value="1"/>
</dbReference>
<comment type="subcellular location">
    <subcellularLocation>
        <location evidence="1">Membrane</location>
        <topology evidence="1">Single-pass membrane protein</topology>
    </subcellularLocation>
</comment>
<reference evidence="15" key="1">
    <citation type="submission" date="2022-11" db="EMBL/GenBank/DDBJ databases">
        <authorList>
            <person name="Hyden B.L."/>
            <person name="Feng K."/>
            <person name="Yates T."/>
            <person name="Jawdy S."/>
            <person name="Smart L.B."/>
            <person name="Muchero W."/>
        </authorList>
    </citation>
    <scope>NUCLEOTIDE SEQUENCE</scope>
    <source>
        <tissue evidence="15">Shoot tip</tissue>
    </source>
</reference>
<accession>A0A9Q0VQ95</accession>
<evidence type="ECO:0000256" key="2">
    <source>
        <dbReference type="ARBA" id="ARBA00012513"/>
    </source>
</evidence>
<evidence type="ECO:0000256" key="8">
    <source>
        <dbReference type="ARBA" id="ARBA00022840"/>
    </source>
</evidence>
<dbReference type="GO" id="GO:0005524">
    <property type="term" value="F:ATP binding"/>
    <property type="evidence" value="ECO:0007669"/>
    <property type="project" value="UniProtKB-KW"/>
</dbReference>
<dbReference type="GO" id="GO:0016020">
    <property type="term" value="C:membrane"/>
    <property type="evidence" value="ECO:0007669"/>
    <property type="project" value="UniProtKB-SubCell"/>
</dbReference>
<dbReference type="InterPro" id="IPR000719">
    <property type="entry name" value="Prot_kinase_dom"/>
</dbReference>
<comment type="catalytic activity">
    <reaction evidence="11">
        <text>L-threonyl-[protein] + ATP = O-phospho-L-threonyl-[protein] + ADP + H(+)</text>
        <dbReference type="Rhea" id="RHEA:46608"/>
        <dbReference type="Rhea" id="RHEA-COMP:11060"/>
        <dbReference type="Rhea" id="RHEA-COMP:11605"/>
        <dbReference type="ChEBI" id="CHEBI:15378"/>
        <dbReference type="ChEBI" id="CHEBI:30013"/>
        <dbReference type="ChEBI" id="CHEBI:30616"/>
        <dbReference type="ChEBI" id="CHEBI:61977"/>
        <dbReference type="ChEBI" id="CHEBI:456216"/>
        <dbReference type="EC" id="2.7.11.1"/>
    </reaction>
</comment>
<keyword evidence="4" id="KW-0808">Transferase</keyword>
<dbReference type="Gene3D" id="1.10.510.10">
    <property type="entry name" value="Transferase(Phosphotransferase) domain 1"/>
    <property type="match status" value="1"/>
</dbReference>
<sequence length="292" mass="33127">MDIEKLDHHHQIMLTDQCSNVSTGVTTQWSVTGVADLDPTARYSSAVPDRWRGNRIALKEIEVVTDGFADKNMIGSGDYGVAYRGVLFGYCPSGCEEATDCQAEDFIAEAEMIGHVRHKNLVRLLGYCVEEGYSYLAREYESTGILSEKSDVYSFGILIMEIICARAPVDHNQPQVYLVDWLKSMIANKQIMFVVDPKLPETPSSKELKRIILLALRCVDRDIKHRPTMGDVIHMLEPRDLLLDDDRRIRRDGSSRRYEQQENHSVIRNGEGGFSTHEKESNVNPYQKILST</sequence>
<dbReference type="InterPro" id="IPR011009">
    <property type="entry name" value="Kinase-like_dom_sf"/>
</dbReference>
<evidence type="ECO:0000256" key="1">
    <source>
        <dbReference type="ARBA" id="ARBA00004167"/>
    </source>
</evidence>
<comment type="catalytic activity">
    <reaction evidence="12">
        <text>L-seryl-[protein] + ATP = O-phospho-L-seryl-[protein] + ADP + H(+)</text>
        <dbReference type="Rhea" id="RHEA:17989"/>
        <dbReference type="Rhea" id="RHEA-COMP:9863"/>
        <dbReference type="Rhea" id="RHEA-COMP:11604"/>
        <dbReference type="ChEBI" id="CHEBI:15378"/>
        <dbReference type="ChEBI" id="CHEBI:29999"/>
        <dbReference type="ChEBI" id="CHEBI:30616"/>
        <dbReference type="ChEBI" id="CHEBI:83421"/>
        <dbReference type="ChEBI" id="CHEBI:456216"/>
        <dbReference type="EC" id="2.7.11.1"/>
    </reaction>
</comment>
<feature type="domain" description="Protein kinase" evidence="14">
    <location>
        <begin position="1"/>
        <end position="242"/>
    </location>
</feature>
<keyword evidence="3" id="KW-0597">Phosphoprotein</keyword>
<evidence type="ECO:0000256" key="13">
    <source>
        <dbReference type="SAM" id="MobiDB-lite"/>
    </source>
</evidence>
<dbReference type="Pfam" id="PF07714">
    <property type="entry name" value="PK_Tyr_Ser-Thr"/>
    <property type="match status" value="1"/>
</dbReference>
<comment type="caution">
    <text evidence="15">The sequence shown here is derived from an EMBL/GenBank/DDBJ whole genome shotgun (WGS) entry which is preliminary data.</text>
</comment>
<proteinExistence type="predicted"/>
<keyword evidence="10" id="KW-0472">Membrane</keyword>
<feature type="compositionally biased region" description="Polar residues" evidence="13">
    <location>
        <begin position="282"/>
        <end position="292"/>
    </location>
</feature>
<dbReference type="PANTHER" id="PTHR47984">
    <property type="entry name" value="OS01G0323000 PROTEIN"/>
    <property type="match status" value="1"/>
</dbReference>
<dbReference type="PROSITE" id="PS50011">
    <property type="entry name" value="PROTEIN_KINASE_DOM"/>
    <property type="match status" value="1"/>
</dbReference>
<dbReference type="InterPro" id="IPR001245">
    <property type="entry name" value="Ser-Thr/Tyr_kinase_cat_dom"/>
</dbReference>
<keyword evidence="9" id="KW-1133">Transmembrane helix</keyword>
<evidence type="ECO:0000259" key="14">
    <source>
        <dbReference type="PROSITE" id="PS50011"/>
    </source>
</evidence>
<evidence type="ECO:0000256" key="10">
    <source>
        <dbReference type="ARBA" id="ARBA00023136"/>
    </source>
</evidence>
<feature type="compositionally biased region" description="Basic and acidic residues" evidence="13">
    <location>
        <begin position="252"/>
        <end position="262"/>
    </location>
</feature>
<evidence type="ECO:0000256" key="4">
    <source>
        <dbReference type="ARBA" id="ARBA00022679"/>
    </source>
</evidence>
<keyword evidence="16" id="KW-1185">Reference proteome</keyword>
<gene>
    <name evidence="15" type="ORF">OIU74_027464</name>
</gene>
<feature type="region of interest" description="Disordered" evidence="13">
    <location>
        <begin position="252"/>
        <end position="292"/>
    </location>
</feature>
<keyword evidence="7" id="KW-0418">Kinase</keyword>
<organism evidence="15 16">
    <name type="scientific">Salix koriyanagi</name>
    <dbReference type="NCBI Taxonomy" id="2511006"/>
    <lineage>
        <taxon>Eukaryota</taxon>
        <taxon>Viridiplantae</taxon>
        <taxon>Streptophyta</taxon>
        <taxon>Embryophyta</taxon>
        <taxon>Tracheophyta</taxon>
        <taxon>Spermatophyta</taxon>
        <taxon>Magnoliopsida</taxon>
        <taxon>eudicotyledons</taxon>
        <taxon>Gunneridae</taxon>
        <taxon>Pentapetalae</taxon>
        <taxon>rosids</taxon>
        <taxon>fabids</taxon>
        <taxon>Malpighiales</taxon>
        <taxon>Salicaceae</taxon>
        <taxon>Saliceae</taxon>
        <taxon>Salix</taxon>
    </lineage>
</organism>
<dbReference type="Proteomes" id="UP001151752">
    <property type="component" value="Unassembled WGS sequence"/>
</dbReference>
<dbReference type="EC" id="2.7.11.1" evidence="2"/>
<evidence type="ECO:0000313" key="15">
    <source>
        <dbReference type="EMBL" id="KAJ6752647.1"/>
    </source>
</evidence>
<keyword evidence="8" id="KW-0067">ATP-binding</keyword>
<name>A0A9Q0VQ95_9ROSI</name>
<dbReference type="InterPro" id="IPR052232">
    <property type="entry name" value="RLK_Ser/Thr-Kinase"/>
</dbReference>
<evidence type="ECO:0000256" key="9">
    <source>
        <dbReference type="ARBA" id="ARBA00022989"/>
    </source>
</evidence>